<accession>A0ACB7S3S7</accession>
<name>A0ACB7S3S7_HYAAI</name>
<gene>
    <name evidence="1" type="ORF">HPB50_000184</name>
</gene>
<organism evidence="1 2">
    <name type="scientific">Hyalomma asiaticum</name>
    <name type="common">Tick</name>
    <dbReference type="NCBI Taxonomy" id="266040"/>
    <lineage>
        <taxon>Eukaryota</taxon>
        <taxon>Metazoa</taxon>
        <taxon>Ecdysozoa</taxon>
        <taxon>Arthropoda</taxon>
        <taxon>Chelicerata</taxon>
        <taxon>Arachnida</taxon>
        <taxon>Acari</taxon>
        <taxon>Parasitiformes</taxon>
        <taxon>Ixodida</taxon>
        <taxon>Ixodoidea</taxon>
        <taxon>Ixodidae</taxon>
        <taxon>Hyalomminae</taxon>
        <taxon>Hyalomma</taxon>
    </lineage>
</organism>
<protein>
    <submittedName>
        <fullName evidence="1">Uncharacterized protein</fullName>
    </submittedName>
</protein>
<keyword evidence="2" id="KW-1185">Reference proteome</keyword>
<dbReference type="Proteomes" id="UP000821845">
    <property type="component" value="Chromosome 5"/>
</dbReference>
<evidence type="ECO:0000313" key="2">
    <source>
        <dbReference type="Proteomes" id="UP000821845"/>
    </source>
</evidence>
<evidence type="ECO:0000313" key="1">
    <source>
        <dbReference type="EMBL" id="KAH6929423.1"/>
    </source>
</evidence>
<proteinExistence type="predicted"/>
<sequence length="81" mass="9152">MVLDTEATVSVMSFDQFREMFPSSKVMPTTLKLRTFNGPVVQPAGVVHVAVHYGEQKAQLPFYIMREKGTPLLGRQWLQAI</sequence>
<comment type="caution">
    <text evidence="1">The sequence shown here is derived from an EMBL/GenBank/DDBJ whole genome shotgun (WGS) entry which is preliminary data.</text>
</comment>
<dbReference type="EMBL" id="CM023485">
    <property type="protein sequence ID" value="KAH6929423.1"/>
    <property type="molecule type" value="Genomic_DNA"/>
</dbReference>
<reference evidence="1" key="1">
    <citation type="submission" date="2020-05" db="EMBL/GenBank/DDBJ databases">
        <title>Large-scale comparative analyses of tick genomes elucidate their genetic diversity and vector capacities.</title>
        <authorList>
            <person name="Jia N."/>
            <person name="Wang J."/>
            <person name="Shi W."/>
            <person name="Du L."/>
            <person name="Sun Y."/>
            <person name="Zhan W."/>
            <person name="Jiang J."/>
            <person name="Wang Q."/>
            <person name="Zhang B."/>
            <person name="Ji P."/>
            <person name="Sakyi L.B."/>
            <person name="Cui X."/>
            <person name="Yuan T."/>
            <person name="Jiang B."/>
            <person name="Yang W."/>
            <person name="Lam T.T.-Y."/>
            <person name="Chang Q."/>
            <person name="Ding S."/>
            <person name="Wang X."/>
            <person name="Zhu J."/>
            <person name="Ruan X."/>
            <person name="Zhao L."/>
            <person name="Wei J."/>
            <person name="Que T."/>
            <person name="Du C."/>
            <person name="Cheng J."/>
            <person name="Dai P."/>
            <person name="Han X."/>
            <person name="Huang E."/>
            <person name="Gao Y."/>
            <person name="Liu J."/>
            <person name="Shao H."/>
            <person name="Ye R."/>
            <person name="Li L."/>
            <person name="Wei W."/>
            <person name="Wang X."/>
            <person name="Wang C."/>
            <person name="Yang T."/>
            <person name="Huo Q."/>
            <person name="Li W."/>
            <person name="Guo W."/>
            <person name="Chen H."/>
            <person name="Zhou L."/>
            <person name="Ni X."/>
            <person name="Tian J."/>
            <person name="Zhou Y."/>
            <person name="Sheng Y."/>
            <person name="Liu T."/>
            <person name="Pan Y."/>
            <person name="Xia L."/>
            <person name="Li J."/>
            <person name="Zhao F."/>
            <person name="Cao W."/>
        </authorList>
    </citation>
    <scope>NUCLEOTIDE SEQUENCE</scope>
    <source>
        <strain evidence="1">Hyas-2018</strain>
    </source>
</reference>